<dbReference type="InterPro" id="IPR027370">
    <property type="entry name" value="Znf-RING_euk"/>
</dbReference>
<dbReference type="PROSITE" id="PS51698">
    <property type="entry name" value="U_BOX"/>
    <property type="match status" value="1"/>
</dbReference>
<dbReference type="InterPro" id="IPR043136">
    <property type="entry name" value="B30.2/SPRY_sf"/>
</dbReference>
<dbReference type="SUPFAM" id="SSF49899">
    <property type="entry name" value="Concanavalin A-like lectins/glucanases"/>
    <property type="match status" value="1"/>
</dbReference>
<accession>A0A9Q1DFN1</accession>
<evidence type="ECO:0000259" key="6">
    <source>
        <dbReference type="PROSITE" id="PS50089"/>
    </source>
</evidence>
<reference evidence="10" key="1">
    <citation type="journal article" date="2023" name="Science">
        <title>Genome structures resolve the early diversification of teleost fishes.</title>
        <authorList>
            <person name="Parey E."/>
            <person name="Louis A."/>
            <person name="Montfort J."/>
            <person name="Bouchez O."/>
            <person name="Roques C."/>
            <person name="Iampietro C."/>
            <person name="Lluch J."/>
            <person name="Castinel A."/>
            <person name="Donnadieu C."/>
            <person name="Desvignes T."/>
            <person name="Floi Bucao C."/>
            <person name="Jouanno E."/>
            <person name="Wen M."/>
            <person name="Mejri S."/>
            <person name="Dirks R."/>
            <person name="Jansen H."/>
            <person name="Henkel C."/>
            <person name="Chen W.J."/>
            <person name="Zahm M."/>
            <person name="Cabau C."/>
            <person name="Klopp C."/>
            <person name="Thompson A.W."/>
            <person name="Robinson-Rechavi M."/>
            <person name="Braasch I."/>
            <person name="Lecointre G."/>
            <person name="Bobe J."/>
            <person name="Postlethwait J.H."/>
            <person name="Berthelot C."/>
            <person name="Roest Crollius H."/>
            <person name="Guiguen Y."/>
        </authorList>
    </citation>
    <scope>NUCLEOTIDE SEQUENCE</scope>
    <source>
        <strain evidence="10">Concon-B</strain>
    </source>
</reference>
<evidence type="ECO:0000256" key="4">
    <source>
        <dbReference type="PROSITE-ProRule" id="PRU00024"/>
    </source>
</evidence>
<evidence type="ECO:0000259" key="7">
    <source>
        <dbReference type="PROSITE" id="PS50119"/>
    </source>
</evidence>
<feature type="domain" description="U-box" evidence="9">
    <location>
        <begin position="7"/>
        <end position="82"/>
    </location>
</feature>
<dbReference type="InterPro" id="IPR050143">
    <property type="entry name" value="TRIM/RBCC"/>
</dbReference>
<dbReference type="InterPro" id="IPR006574">
    <property type="entry name" value="PRY"/>
</dbReference>
<dbReference type="SMART" id="SM00184">
    <property type="entry name" value="RING"/>
    <property type="match status" value="1"/>
</dbReference>
<sequence>MEAKALIPEDDLCCSVCFDIFKDPVILKCSHSFCRVCLQQFWEEKSSRECPICRRKASKEDLPPNLALRSIVESYLKQKTERETTDKTEARCSLHGEKVVLFCEHDKEPLCFICQTARKHRNHPVCPVEEAALELKEELKPALNLVKEKLKKFTEVEQGCKKTVEHIRSQAQHTERQIKAEFEKLQQFLREEEEARLAALKEEEEQKSRIMEEKLEHISGDISTLTDKITALETAMETKDTSFLKSYNNIKERAQCTLQDPELLSGALIDVAKHLGNLTFRVWEKMLGMVQYTPVMMDPNTARADLSLSDDLTTVRHTDTAQKCPDNPERFNRCVNVLGSEGFTSGKHSWEVKVGNKREWDVGVVKESINRKGDIAASPGKGYWVIMLRNGDEYRAAGVTDLTLKRKPQSIRVQLDYDGGEVSFFNSSDMSLIYTFKHTFTERLFPYFSPCLRDDGRNDEPLKICPVKVSVTVTSSQ</sequence>
<proteinExistence type="predicted"/>
<evidence type="ECO:0000256" key="3">
    <source>
        <dbReference type="ARBA" id="ARBA00022833"/>
    </source>
</evidence>
<dbReference type="AlphaFoldDB" id="A0A9Q1DFN1"/>
<dbReference type="InterPro" id="IPR003613">
    <property type="entry name" value="Ubox_domain"/>
</dbReference>
<name>A0A9Q1DFN1_CONCO</name>
<evidence type="ECO:0000256" key="2">
    <source>
        <dbReference type="ARBA" id="ARBA00022771"/>
    </source>
</evidence>
<dbReference type="InterPro" id="IPR001841">
    <property type="entry name" value="Znf_RING"/>
</dbReference>
<feature type="domain" description="B box-type" evidence="7">
    <location>
        <begin position="87"/>
        <end position="128"/>
    </location>
</feature>
<keyword evidence="1" id="KW-0479">Metal-binding</keyword>
<dbReference type="PRINTS" id="PR01407">
    <property type="entry name" value="BUTYPHLNCDUF"/>
</dbReference>
<dbReference type="EMBL" id="JAFJMO010000008">
    <property type="protein sequence ID" value="KAJ8268833.1"/>
    <property type="molecule type" value="Genomic_DNA"/>
</dbReference>
<evidence type="ECO:0000313" key="11">
    <source>
        <dbReference type="Proteomes" id="UP001152803"/>
    </source>
</evidence>
<dbReference type="InterPro" id="IPR017907">
    <property type="entry name" value="Znf_RING_CS"/>
</dbReference>
<dbReference type="Proteomes" id="UP001152803">
    <property type="component" value="Unassembled WGS sequence"/>
</dbReference>
<dbReference type="InterPro" id="IPR000315">
    <property type="entry name" value="Znf_B-box"/>
</dbReference>
<dbReference type="PROSITE" id="PS50089">
    <property type="entry name" value="ZF_RING_2"/>
    <property type="match status" value="1"/>
</dbReference>
<keyword evidence="2 4" id="KW-0863">Zinc-finger</keyword>
<keyword evidence="11" id="KW-1185">Reference proteome</keyword>
<dbReference type="Pfam" id="PF13765">
    <property type="entry name" value="PRY"/>
    <property type="match status" value="1"/>
</dbReference>
<dbReference type="InterPro" id="IPR013320">
    <property type="entry name" value="ConA-like_dom_sf"/>
</dbReference>
<evidence type="ECO:0000256" key="1">
    <source>
        <dbReference type="ARBA" id="ARBA00022723"/>
    </source>
</evidence>
<dbReference type="SMART" id="SM00504">
    <property type="entry name" value="Ubox"/>
    <property type="match status" value="1"/>
</dbReference>
<dbReference type="PROSITE" id="PS50188">
    <property type="entry name" value="B302_SPRY"/>
    <property type="match status" value="1"/>
</dbReference>
<dbReference type="GO" id="GO:0004842">
    <property type="term" value="F:ubiquitin-protein transferase activity"/>
    <property type="evidence" value="ECO:0007669"/>
    <property type="project" value="InterPro"/>
</dbReference>
<dbReference type="InterPro" id="IPR003879">
    <property type="entry name" value="Butyrophylin_SPRY"/>
</dbReference>
<dbReference type="SUPFAM" id="SSF57850">
    <property type="entry name" value="RING/U-box"/>
    <property type="match status" value="1"/>
</dbReference>
<dbReference type="SUPFAM" id="SSF57845">
    <property type="entry name" value="B-box zinc-binding domain"/>
    <property type="match status" value="1"/>
</dbReference>
<dbReference type="InterPro" id="IPR013083">
    <property type="entry name" value="Znf_RING/FYVE/PHD"/>
</dbReference>
<evidence type="ECO:0008006" key="12">
    <source>
        <dbReference type="Google" id="ProtNLM"/>
    </source>
</evidence>
<dbReference type="GO" id="GO:0016567">
    <property type="term" value="P:protein ubiquitination"/>
    <property type="evidence" value="ECO:0007669"/>
    <property type="project" value="InterPro"/>
</dbReference>
<evidence type="ECO:0000259" key="9">
    <source>
        <dbReference type="PROSITE" id="PS51698"/>
    </source>
</evidence>
<dbReference type="InterPro" id="IPR003877">
    <property type="entry name" value="SPRY_dom"/>
</dbReference>
<feature type="domain" description="B30.2/SPRY" evidence="8">
    <location>
        <begin position="275"/>
        <end position="471"/>
    </location>
</feature>
<evidence type="ECO:0000313" key="10">
    <source>
        <dbReference type="EMBL" id="KAJ8268833.1"/>
    </source>
</evidence>
<dbReference type="PANTHER" id="PTHR24103">
    <property type="entry name" value="E3 UBIQUITIN-PROTEIN LIGASE TRIM"/>
    <property type="match status" value="1"/>
</dbReference>
<dbReference type="Gene3D" id="2.60.120.920">
    <property type="match status" value="1"/>
</dbReference>
<dbReference type="OrthoDB" id="6105938at2759"/>
<dbReference type="SMART" id="SM00589">
    <property type="entry name" value="PRY"/>
    <property type="match status" value="1"/>
</dbReference>
<dbReference type="Pfam" id="PF13445">
    <property type="entry name" value="zf-RING_UBOX"/>
    <property type="match status" value="1"/>
</dbReference>
<dbReference type="Pfam" id="PF00643">
    <property type="entry name" value="zf-B_box"/>
    <property type="match status" value="1"/>
</dbReference>
<dbReference type="Gene3D" id="3.30.40.10">
    <property type="entry name" value="Zinc/RING finger domain, C3HC4 (zinc finger)"/>
    <property type="match status" value="1"/>
</dbReference>
<dbReference type="CDD" id="cd13733">
    <property type="entry name" value="SPRY_PRY_C-I_1"/>
    <property type="match status" value="1"/>
</dbReference>
<dbReference type="SMART" id="SM00449">
    <property type="entry name" value="SPRY"/>
    <property type="match status" value="1"/>
</dbReference>
<dbReference type="Gene3D" id="3.30.160.60">
    <property type="entry name" value="Classic Zinc Finger"/>
    <property type="match status" value="1"/>
</dbReference>
<protein>
    <recommendedName>
        <fullName evidence="12">Zinc-binding protein A33-like</fullName>
    </recommendedName>
</protein>
<dbReference type="SMART" id="SM00336">
    <property type="entry name" value="BBOX"/>
    <property type="match status" value="1"/>
</dbReference>
<dbReference type="FunFam" id="2.60.120.920:FF:000004">
    <property type="entry name" value="Butyrophilin subfamily 1 member A1"/>
    <property type="match status" value="1"/>
</dbReference>
<dbReference type="Pfam" id="PF00622">
    <property type="entry name" value="SPRY"/>
    <property type="match status" value="1"/>
</dbReference>
<comment type="caution">
    <text evidence="10">The sequence shown here is derived from an EMBL/GenBank/DDBJ whole genome shotgun (WGS) entry which is preliminary data.</text>
</comment>
<evidence type="ECO:0000259" key="8">
    <source>
        <dbReference type="PROSITE" id="PS50188"/>
    </source>
</evidence>
<keyword evidence="3" id="KW-0862">Zinc</keyword>
<dbReference type="PROSITE" id="PS50119">
    <property type="entry name" value="ZF_BBOX"/>
    <property type="match status" value="1"/>
</dbReference>
<dbReference type="PROSITE" id="PS00518">
    <property type="entry name" value="ZF_RING_1"/>
    <property type="match status" value="1"/>
</dbReference>
<feature type="domain" description="RING-type" evidence="6">
    <location>
        <begin position="14"/>
        <end position="54"/>
    </location>
</feature>
<keyword evidence="5" id="KW-0175">Coiled coil</keyword>
<gene>
    <name evidence="10" type="ORF">COCON_G00114400</name>
</gene>
<dbReference type="GO" id="GO:0008270">
    <property type="term" value="F:zinc ion binding"/>
    <property type="evidence" value="ECO:0007669"/>
    <property type="project" value="UniProtKB-KW"/>
</dbReference>
<evidence type="ECO:0000256" key="5">
    <source>
        <dbReference type="SAM" id="Coils"/>
    </source>
</evidence>
<feature type="coiled-coil region" evidence="5">
    <location>
        <begin position="171"/>
        <end position="221"/>
    </location>
</feature>
<organism evidence="10 11">
    <name type="scientific">Conger conger</name>
    <name type="common">Conger eel</name>
    <name type="synonym">Muraena conger</name>
    <dbReference type="NCBI Taxonomy" id="82655"/>
    <lineage>
        <taxon>Eukaryota</taxon>
        <taxon>Metazoa</taxon>
        <taxon>Chordata</taxon>
        <taxon>Craniata</taxon>
        <taxon>Vertebrata</taxon>
        <taxon>Euteleostomi</taxon>
        <taxon>Actinopterygii</taxon>
        <taxon>Neopterygii</taxon>
        <taxon>Teleostei</taxon>
        <taxon>Anguilliformes</taxon>
        <taxon>Congridae</taxon>
        <taxon>Conger</taxon>
    </lineage>
</organism>
<dbReference type="InterPro" id="IPR001870">
    <property type="entry name" value="B30.2/SPRY"/>
</dbReference>